<dbReference type="EMBL" id="GBRH01213674">
    <property type="protein sequence ID" value="JAD84221.1"/>
    <property type="molecule type" value="Transcribed_RNA"/>
</dbReference>
<reference evidence="1" key="1">
    <citation type="submission" date="2014-09" db="EMBL/GenBank/DDBJ databases">
        <authorList>
            <person name="Magalhaes I.L.F."/>
            <person name="Oliveira U."/>
            <person name="Santos F.R."/>
            <person name="Vidigal T.H.D.A."/>
            <person name="Brescovit A.D."/>
            <person name="Santos A.J."/>
        </authorList>
    </citation>
    <scope>NUCLEOTIDE SEQUENCE</scope>
    <source>
        <tissue evidence="1">Shoot tissue taken approximately 20 cm above the soil surface</tissue>
    </source>
</reference>
<name>A0A0A9D8T2_ARUDO</name>
<dbReference type="PANTHER" id="PTHR32133">
    <property type="entry name" value="OS07G0120400 PROTEIN"/>
    <property type="match status" value="1"/>
</dbReference>
<accession>A0A0A9D8T2</accession>
<dbReference type="EMBL" id="GBRH01242970">
    <property type="protein sequence ID" value="JAD54925.1"/>
    <property type="molecule type" value="Transcribed_RNA"/>
</dbReference>
<organism evidence="1">
    <name type="scientific">Arundo donax</name>
    <name type="common">Giant reed</name>
    <name type="synonym">Donax arundinaceus</name>
    <dbReference type="NCBI Taxonomy" id="35708"/>
    <lineage>
        <taxon>Eukaryota</taxon>
        <taxon>Viridiplantae</taxon>
        <taxon>Streptophyta</taxon>
        <taxon>Embryophyta</taxon>
        <taxon>Tracheophyta</taxon>
        <taxon>Spermatophyta</taxon>
        <taxon>Magnoliopsida</taxon>
        <taxon>Liliopsida</taxon>
        <taxon>Poales</taxon>
        <taxon>Poaceae</taxon>
        <taxon>PACMAD clade</taxon>
        <taxon>Arundinoideae</taxon>
        <taxon>Arundineae</taxon>
        <taxon>Arundo</taxon>
    </lineage>
</organism>
<dbReference type="AlphaFoldDB" id="A0A0A9D8T2"/>
<protein>
    <submittedName>
        <fullName evidence="1">Uncharacterized protein</fullName>
    </submittedName>
</protein>
<sequence>MTASHLPLPAFDTNCLWVIDCRHGHVFLHGRENLLVVWDPIIGDRKVLYQPDIISSFYSAGVLCSALGCNHLDCHGGPFLVVLVGYDHKDEDVMLACLYSSRLIRGARQLQFTPTPILTSG</sequence>
<evidence type="ECO:0000313" key="1">
    <source>
        <dbReference type="EMBL" id="JAD84221.1"/>
    </source>
</evidence>
<proteinExistence type="predicted"/>
<reference evidence="1" key="2">
    <citation type="journal article" date="2015" name="Data Brief">
        <title>Shoot transcriptome of the giant reed, Arundo donax.</title>
        <authorList>
            <person name="Barrero R.A."/>
            <person name="Guerrero F.D."/>
            <person name="Moolhuijzen P."/>
            <person name="Goolsby J.A."/>
            <person name="Tidwell J."/>
            <person name="Bellgard S.E."/>
            <person name="Bellgard M.I."/>
        </authorList>
    </citation>
    <scope>NUCLEOTIDE SEQUENCE</scope>
    <source>
        <tissue evidence="1">Shoot tissue taken approximately 20 cm above the soil surface</tissue>
    </source>
</reference>
<dbReference type="PANTHER" id="PTHR32133:SF408">
    <property type="entry name" value="OS07G0120400 PROTEIN"/>
    <property type="match status" value="1"/>
</dbReference>